<dbReference type="InterPro" id="IPR011008">
    <property type="entry name" value="Dimeric_a/b-barrel"/>
</dbReference>
<sequence length="275" mass="30469">MSPRYGQIDTGYGRRLAATSPDEDGPVWMVNLMSYRTAADYADGRGSTISGREADDLYTPTAPLAAVGAEIVFVGDVQDQLLGDEPEWDRVAVVKYPTRRSFIDMQQRDDFQRLHEHKDAGMARTIVMGTQPMLEANWGIFDLPDWSQVPHPPTTDDGEVMVVHVLSFHDDVGAQSPADMESYSSHAGQVAAPHGARVAGWFAVEGTIIGDGRRWDQVRFNTFPSRRAFMAVVMDPDRLTAQRDYREPAIADTYALVTRPLVNRLAASVDQEEGP</sequence>
<dbReference type="AlphaFoldDB" id="A0A381WVB8"/>
<evidence type="ECO:0008006" key="2">
    <source>
        <dbReference type="Google" id="ProtNLM"/>
    </source>
</evidence>
<gene>
    <name evidence="1" type="ORF">METZ01_LOCUS109298</name>
</gene>
<protein>
    <recommendedName>
        <fullName evidence="2">DUF1330 domain-containing protein</fullName>
    </recommendedName>
</protein>
<evidence type="ECO:0000313" key="1">
    <source>
        <dbReference type="EMBL" id="SVA56444.1"/>
    </source>
</evidence>
<name>A0A381WVB8_9ZZZZ</name>
<reference evidence="1" key="1">
    <citation type="submission" date="2018-05" db="EMBL/GenBank/DDBJ databases">
        <authorList>
            <person name="Lanie J.A."/>
            <person name="Ng W.-L."/>
            <person name="Kazmierczak K.M."/>
            <person name="Andrzejewski T.M."/>
            <person name="Davidsen T.M."/>
            <person name="Wayne K.J."/>
            <person name="Tettelin H."/>
            <person name="Glass J.I."/>
            <person name="Rusch D."/>
            <person name="Podicherti R."/>
            <person name="Tsui H.-C.T."/>
            <person name="Winkler M.E."/>
        </authorList>
    </citation>
    <scope>NUCLEOTIDE SEQUENCE</scope>
</reference>
<dbReference type="PANTHER" id="PTHR40257">
    <property type="match status" value="1"/>
</dbReference>
<proteinExistence type="predicted"/>
<dbReference type="EMBL" id="UINC01013004">
    <property type="protein sequence ID" value="SVA56444.1"/>
    <property type="molecule type" value="Genomic_DNA"/>
</dbReference>
<dbReference type="Gene3D" id="3.30.70.100">
    <property type="match status" value="2"/>
</dbReference>
<accession>A0A381WVB8</accession>
<dbReference type="SUPFAM" id="SSF54909">
    <property type="entry name" value="Dimeric alpha+beta barrel"/>
    <property type="match status" value="1"/>
</dbReference>
<dbReference type="PANTHER" id="PTHR40257:SF1">
    <property type="entry name" value="DUF1330 DOMAIN-CONTAINING PROTEIN"/>
    <property type="match status" value="1"/>
</dbReference>
<organism evidence="1">
    <name type="scientific">marine metagenome</name>
    <dbReference type="NCBI Taxonomy" id="408172"/>
    <lineage>
        <taxon>unclassified sequences</taxon>
        <taxon>metagenomes</taxon>
        <taxon>ecological metagenomes</taxon>
    </lineage>
</organism>